<dbReference type="InterPro" id="IPR041006">
    <property type="entry name" value="Morc_S5"/>
</dbReference>
<organism evidence="5">
    <name type="scientific">Rhizophora mucronata</name>
    <name type="common">Asiatic mangrove</name>
    <dbReference type="NCBI Taxonomy" id="61149"/>
    <lineage>
        <taxon>Eukaryota</taxon>
        <taxon>Viridiplantae</taxon>
        <taxon>Streptophyta</taxon>
        <taxon>Embryophyta</taxon>
        <taxon>Tracheophyta</taxon>
        <taxon>Spermatophyta</taxon>
        <taxon>Magnoliopsida</taxon>
        <taxon>eudicotyledons</taxon>
        <taxon>Gunneridae</taxon>
        <taxon>Pentapetalae</taxon>
        <taxon>rosids</taxon>
        <taxon>fabids</taxon>
        <taxon>Malpighiales</taxon>
        <taxon>Rhizophoraceae</taxon>
        <taxon>Rhizophora</taxon>
    </lineage>
</organism>
<dbReference type="PANTHER" id="PTHR23336:SF58">
    <property type="entry name" value="PROTEIN MICRORCHIDIA 4"/>
    <property type="match status" value="1"/>
</dbReference>
<dbReference type="PANTHER" id="PTHR23336">
    <property type="entry name" value="ZINC FINGER CW-TYPE COILED-COIL DOMAIN PROTEIN 3"/>
    <property type="match status" value="1"/>
</dbReference>
<keyword evidence="2" id="KW-0234">DNA repair</keyword>
<evidence type="ECO:0000259" key="4">
    <source>
        <dbReference type="Pfam" id="PF17942"/>
    </source>
</evidence>
<evidence type="ECO:0000256" key="2">
    <source>
        <dbReference type="ARBA" id="ARBA00023204"/>
    </source>
</evidence>
<dbReference type="InterPro" id="IPR045261">
    <property type="entry name" value="MORC_ATPase"/>
</dbReference>
<dbReference type="GO" id="GO:0006281">
    <property type="term" value="P:DNA repair"/>
    <property type="evidence" value="ECO:0007669"/>
    <property type="project" value="UniProtKB-KW"/>
</dbReference>
<feature type="transmembrane region" description="Helical" evidence="3">
    <location>
        <begin position="204"/>
        <end position="227"/>
    </location>
</feature>
<feature type="domain" description="Morc S5" evidence="4">
    <location>
        <begin position="61"/>
        <end position="205"/>
    </location>
</feature>
<dbReference type="AlphaFoldDB" id="A0A2P2JUL3"/>
<keyword evidence="3" id="KW-0812">Transmembrane</keyword>
<evidence type="ECO:0000256" key="1">
    <source>
        <dbReference type="ARBA" id="ARBA00022763"/>
    </source>
</evidence>
<proteinExistence type="predicted"/>
<keyword evidence="1" id="KW-0227">DNA damage</keyword>
<dbReference type="EMBL" id="GGEC01016675">
    <property type="protein sequence ID" value="MBW97158.1"/>
    <property type="molecule type" value="Transcribed_RNA"/>
</dbReference>
<name>A0A2P2JUL3_RHIMU</name>
<dbReference type="GO" id="GO:0016887">
    <property type="term" value="F:ATP hydrolysis activity"/>
    <property type="evidence" value="ECO:0007669"/>
    <property type="project" value="InterPro"/>
</dbReference>
<protein>
    <submittedName>
        <fullName evidence="5">MORC family CW-type zinc finger protein 4-like isoform X2</fullName>
    </submittedName>
</protein>
<dbReference type="GO" id="GO:0005634">
    <property type="term" value="C:nucleus"/>
    <property type="evidence" value="ECO:0007669"/>
    <property type="project" value="TreeGrafter"/>
</dbReference>
<accession>A0A2P2JUL3</accession>
<dbReference type="Pfam" id="PF17942">
    <property type="entry name" value="Morc6_S5"/>
    <property type="match status" value="1"/>
</dbReference>
<reference evidence="5" key="1">
    <citation type="submission" date="2018-02" db="EMBL/GenBank/DDBJ databases">
        <title>Rhizophora mucronata_Transcriptome.</title>
        <authorList>
            <person name="Meera S.P."/>
            <person name="Sreeshan A."/>
            <person name="Augustine A."/>
        </authorList>
    </citation>
    <scope>NUCLEOTIDE SEQUENCE</scope>
    <source>
        <tissue evidence="5">Leaf</tissue>
    </source>
</reference>
<keyword evidence="3" id="KW-0472">Membrane</keyword>
<sequence length="261" mass="30079">MSDHGTRIIIYNLWEDDEGLSELDFDADPHDIQLRGVNRDEKNIQMAKEFPNSRHFLTYKHSLRSYASILYLRLPPRFRIILRGKDVEQHNIVNDMMLSQEITYRPQAAADGAPKDSNMTAVVTIGFVKDAKHHIDVQGFNVYHKNRLIKPFWRLWNAAGSDGRGVIGVLEANFVEPAHDKQGFERTTVLARLEARLVQMQKNYWFVFVHVILSYTTTDLVLSLALVDSVEGLFSIVVAKIYSLLNQEYLLSQNWVCSKEK</sequence>
<keyword evidence="3" id="KW-1133">Transmembrane helix</keyword>
<evidence type="ECO:0000256" key="3">
    <source>
        <dbReference type="SAM" id="Phobius"/>
    </source>
</evidence>
<evidence type="ECO:0000313" key="5">
    <source>
        <dbReference type="EMBL" id="MBW97158.1"/>
    </source>
</evidence>